<keyword evidence="1" id="KW-0812">Transmembrane</keyword>
<evidence type="ECO:0000313" key="2">
    <source>
        <dbReference type="EMBL" id="QPG71812.1"/>
    </source>
</evidence>
<name>A0A8H2JC56_MYCMU</name>
<dbReference type="RefSeq" id="WP_131810251.1">
    <property type="nucleotide sequence ID" value="NZ_ANBS01000012.1"/>
</dbReference>
<dbReference type="GeneID" id="76725886"/>
<proteinExistence type="predicted"/>
<dbReference type="AlphaFoldDB" id="A0A8H2JC56"/>
<reference evidence="2 4" key="2">
    <citation type="journal article" date="2019" name="BMC Evol. Biol.">
        <title>Comparative genomics of Mycobacterium mucogenicum and Mycobacterium neoaurum clade members emphasizing tRNA and non-coding RNA.</title>
        <authorList>
            <person name="Behra P.R.K."/>
            <person name="Pettersson B.M.F."/>
            <person name="Das S."/>
            <person name="Dasgupta S."/>
            <person name="Kirsebom L.A."/>
        </authorList>
    </citation>
    <scope>NUCLEOTIDE SEQUENCE [LARGE SCALE GENOMIC DNA]</scope>
    <source>
        <strain evidence="2 4">DSM 44124</strain>
    </source>
</reference>
<dbReference type="EMBL" id="POTL01000001">
    <property type="protein sequence ID" value="TLH53198.1"/>
    <property type="molecule type" value="Genomic_DNA"/>
</dbReference>
<evidence type="ECO:0008006" key="5">
    <source>
        <dbReference type="Google" id="ProtNLM"/>
    </source>
</evidence>
<keyword evidence="1" id="KW-0472">Membrane</keyword>
<dbReference type="Proteomes" id="UP000309231">
    <property type="component" value="Chromosome"/>
</dbReference>
<reference evidence="3" key="1">
    <citation type="submission" date="2018-01" db="EMBL/GenBank/DDBJ databases">
        <title>Comparative genomics of Mycobacterium mucogenicum and Mycobacterium neoaurum clade members emphasizing tRNA and non-coding RNA.</title>
        <authorList>
            <person name="Behra P.R.K."/>
            <person name="Pettersson B.M.F."/>
            <person name="Das S."/>
            <person name="Dasgupta S."/>
            <person name="Kirsebom L.A."/>
        </authorList>
    </citation>
    <scope>NUCLEOTIDE SEQUENCE</scope>
    <source>
        <strain evidence="3">DSM 44124</strain>
    </source>
</reference>
<organism evidence="3">
    <name type="scientific">Mycolicibacterium mucogenicum DSM 44124</name>
    <dbReference type="NCBI Taxonomy" id="1226753"/>
    <lineage>
        <taxon>Bacteria</taxon>
        <taxon>Bacillati</taxon>
        <taxon>Actinomycetota</taxon>
        <taxon>Actinomycetes</taxon>
        <taxon>Mycobacteriales</taxon>
        <taxon>Mycobacteriaceae</taxon>
        <taxon>Mycolicibacterium</taxon>
    </lineage>
</organism>
<dbReference type="EMBL" id="CP062008">
    <property type="protein sequence ID" value="QPG71812.1"/>
    <property type="molecule type" value="Genomic_DNA"/>
</dbReference>
<keyword evidence="4" id="KW-1185">Reference proteome</keyword>
<sequence>MTTRPMRWRAATLLLVALLGLGIGTQLGIKPAAATHPHAAPVLVAPGHTLPSVTAEHPHLRDNSIPSAPDLMIGLPRSTSTLLALGLAVAVCVAMVCWCALTPVTGRGPPRQAAVTHTGRAVLTRLCISRR</sequence>
<evidence type="ECO:0000313" key="3">
    <source>
        <dbReference type="EMBL" id="TLH53198.1"/>
    </source>
</evidence>
<dbReference type="KEGG" id="mmuc:C1S78_013245"/>
<gene>
    <name evidence="2" type="ORF">C1S78_013245</name>
    <name evidence="3" type="ORF">C1S78_13205</name>
</gene>
<keyword evidence="1" id="KW-1133">Transmembrane helix</keyword>
<accession>A0A8H2JC56</accession>
<reference evidence="2 4" key="3">
    <citation type="journal article" date="2019" name="Sci. Rep.">
        <title>Insight into the biology of Mycobacterium mucogenicum and Mycobacterium neoaurum clade members.</title>
        <authorList>
            <person name="Behra P.R.K."/>
            <person name="Pettersson B.M.F."/>
            <person name="Ramesh M."/>
            <person name="Dasgupta S."/>
            <person name="Kirsebom L.A."/>
        </authorList>
    </citation>
    <scope>NUCLEOTIDE SEQUENCE [LARGE SCALE GENOMIC DNA]</scope>
    <source>
        <strain evidence="2 4">DSM 44124</strain>
    </source>
</reference>
<feature type="transmembrane region" description="Helical" evidence="1">
    <location>
        <begin position="82"/>
        <end position="101"/>
    </location>
</feature>
<protein>
    <recommendedName>
        <fullName evidence="5">Lipoprotein LpqS</fullName>
    </recommendedName>
</protein>
<dbReference type="Pfam" id="PF26327">
    <property type="entry name" value="LpqS"/>
    <property type="match status" value="1"/>
</dbReference>
<evidence type="ECO:0000256" key="1">
    <source>
        <dbReference type="SAM" id="Phobius"/>
    </source>
</evidence>
<evidence type="ECO:0000313" key="4">
    <source>
        <dbReference type="Proteomes" id="UP000309231"/>
    </source>
</evidence>
<dbReference type="InterPro" id="IPR058714">
    <property type="entry name" value="LpqS"/>
</dbReference>